<sequence length="123" mass="14127">MTSTTNHRHQLRRPEDGRKEIAEKRRCGVQFDEVYTNKTSVYSRAEDVLRGCDYSNKSETKTMEHGTVLVFAARSLLTAFNILLNSYPCTSHSREIRPLTNKIRCRSPPDHNSDRPCLRASSL</sequence>
<dbReference type="EMBL" id="JXJN01020285">
    <property type="status" value="NOT_ANNOTATED_CDS"/>
    <property type="molecule type" value="Genomic_DNA"/>
</dbReference>
<dbReference type="Proteomes" id="UP000092460">
    <property type="component" value="Unassembled WGS sequence"/>
</dbReference>
<accession>A0A1B0BTP1</accession>
<evidence type="ECO:0000313" key="2">
    <source>
        <dbReference type="Proteomes" id="UP000092460"/>
    </source>
</evidence>
<protein>
    <submittedName>
        <fullName evidence="1">Uncharacterized protein</fullName>
    </submittedName>
</protein>
<proteinExistence type="predicted"/>
<dbReference type="VEuPathDB" id="VectorBase:GPPI040200"/>
<dbReference type="EnsemblMetazoa" id="GPPI040200-RA">
    <property type="protein sequence ID" value="GPPI040200-PA"/>
    <property type="gene ID" value="GPPI040200"/>
</dbReference>
<name>A0A1B0BTP1_9MUSC</name>
<keyword evidence="2" id="KW-1185">Reference proteome</keyword>
<organism evidence="1 2">
    <name type="scientific">Glossina palpalis gambiensis</name>
    <dbReference type="NCBI Taxonomy" id="67801"/>
    <lineage>
        <taxon>Eukaryota</taxon>
        <taxon>Metazoa</taxon>
        <taxon>Ecdysozoa</taxon>
        <taxon>Arthropoda</taxon>
        <taxon>Hexapoda</taxon>
        <taxon>Insecta</taxon>
        <taxon>Pterygota</taxon>
        <taxon>Neoptera</taxon>
        <taxon>Endopterygota</taxon>
        <taxon>Diptera</taxon>
        <taxon>Brachycera</taxon>
        <taxon>Muscomorpha</taxon>
        <taxon>Hippoboscoidea</taxon>
        <taxon>Glossinidae</taxon>
        <taxon>Glossina</taxon>
    </lineage>
</organism>
<reference evidence="2" key="1">
    <citation type="submission" date="2015-01" db="EMBL/GenBank/DDBJ databases">
        <authorList>
            <person name="Aksoy S."/>
            <person name="Warren W."/>
            <person name="Wilson R.K."/>
        </authorList>
    </citation>
    <scope>NUCLEOTIDE SEQUENCE [LARGE SCALE GENOMIC DNA]</scope>
    <source>
        <strain evidence="2">IAEA</strain>
    </source>
</reference>
<evidence type="ECO:0000313" key="1">
    <source>
        <dbReference type="EnsemblMetazoa" id="GPPI040200-PA"/>
    </source>
</evidence>
<reference evidence="1" key="2">
    <citation type="submission" date="2020-05" db="UniProtKB">
        <authorList>
            <consortium name="EnsemblMetazoa"/>
        </authorList>
    </citation>
    <scope>IDENTIFICATION</scope>
    <source>
        <strain evidence="1">IAEA</strain>
    </source>
</reference>
<dbReference type="AlphaFoldDB" id="A0A1B0BTP1"/>